<accession>A0A1E5UMH3</accession>
<dbReference type="PRINTS" id="PR00413">
    <property type="entry name" value="HADHALOGNASE"/>
</dbReference>
<dbReference type="InterPro" id="IPR036412">
    <property type="entry name" value="HAD-like_sf"/>
</dbReference>
<dbReference type="InterPro" id="IPR051600">
    <property type="entry name" value="Beta-PGM-like"/>
</dbReference>
<dbReference type="OrthoDB" id="40579at2759"/>
<evidence type="ECO:0000256" key="1">
    <source>
        <dbReference type="ARBA" id="ARBA00001946"/>
    </source>
</evidence>
<comment type="caution">
    <text evidence="4">The sequence shown here is derived from an EMBL/GenBank/DDBJ whole genome shotgun (WGS) entry which is preliminary data.</text>
</comment>
<dbReference type="InterPro" id="IPR006439">
    <property type="entry name" value="HAD-SF_hydro_IA"/>
</dbReference>
<dbReference type="PANTHER" id="PTHR46193">
    <property type="entry name" value="6-PHOSPHOGLUCONATE PHOSPHATASE"/>
    <property type="match status" value="1"/>
</dbReference>
<gene>
    <name evidence="4" type="ORF">BAE44_0024999</name>
</gene>
<dbReference type="SFLD" id="SFLDG01129">
    <property type="entry name" value="C1.5:_HAD__Beta-PGM__Phosphata"/>
    <property type="match status" value="2"/>
</dbReference>
<dbReference type="InterPro" id="IPR041492">
    <property type="entry name" value="HAD_2"/>
</dbReference>
<keyword evidence="2" id="KW-0479">Metal-binding</keyword>
<dbReference type="SFLD" id="SFLDG01135">
    <property type="entry name" value="C1.5.6:_HAD__Beta-PGM__Phospha"/>
    <property type="match status" value="1"/>
</dbReference>
<keyword evidence="4" id="KW-0378">Hydrolase</keyword>
<evidence type="ECO:0000256" key="3">
    <source>
        <dbReference type="ARBA" id="ARBA00022842"/>
    </source>
</evidence>
<dbReference type="InterPro" id="IPR023214">
    <property type="entry name" value="HAD_sf"/>
</dbReference>
<protein>
    <submittedName>
        <fullName evidence="4">Haloacid dehalogenase-like hydrolase domain-containing protein Sgpp</fullName>
    </submittedName>
</protein>
<dbReference type="NCBIfam" id="TIGR01509">
    <property type="entry name" value="HAD-SF-IA-v3"/>
    <property type="match status" value="2"/>
</dbReference>
<dbReference type="GO" id="GO:0046872">
    <property type="term" value="F:metal ion binding"/>
    <property type="evidence" value="ECO:0007669"/>
    <property type="project" value="UniProtKB-KW"/>
</dbReference>
<keyword evidence="5" id="KW-1185">Reference proteome</keyword>
<keyword evidence="3" id="KW-0460">Magnesium</keyword>
<name>A0A1E5UMH3_9POAL</name>
<proteinExistence type="predicted"/>
<dbReference type="CDD" id="cd07505">
    <property type="entry name" value="HAD_BPGM-like"/>
    <property type="match status" value="2"/>
</dbReference>
<dbReference type="GO" id="GO:0016787">
    <property type="term" value="F:hydrolase activity"/>
    <property type="evidence" value="ECO:0007669"/>
    <property type="project" value="UniProtKB-KW"/>
</dbReference>
<dbReference type="EMBL" id="LWDX02071590">
    <property type="protein sequence ID" value="OEL13985.1"/>
    <property type="molecule type" value="Genomic_DNA"/>
</dbReference>
<dbReference type="InterPro" id="IPR023198">
    <property type="entry name" value="PGP-like_dom2"/>
</dbReference>
<comment type="cofactor">
    <cofactor evidence="1">
        <name>Mg(2+)</name>
        <dbReference type="ChEBI" id="CHEBI:18420"/>
    </cofactor>
</comment>
<dbReference type="Gene3D" id="1.10.150.240">
    <property type="entry name" value="Putative phosphatase, domain 2"/>
    <property type="match status" value="2"/>
</dbReference>
<dbReference type="Gene3D" id="3.40.50.1000">
    <property type="entry name" value="HAD superfamily/HAD-like"/>
    <property type="match status" value="2"/>
</dbReference>
<organism evidence="4 5">
    <name type="scientific">Dichanthelium oligosanthes</name>
    <dbReference type="NCBI Taxonomy" id="888268"/>
    <lineage>
        <taxon>Eukaryota</taxon>
        <taxon>Viridiplantae</taxon>
        <taxon>Streptophyta</taxon>
        <taxon>Embryophyta</taxon>
        <taxon>Tracheophyta</taxon>
        <taxon>Spermatophyta</taxon>
        <taxon>Magnoliopsida</taxon>
        <taxon>Liliopsida</taxon>
        <taxon>Poales</taxon>
        <taxon>Poaceae</taxon>
        <taxon>PACMAD clade</taxon>
        <taxon>Panicoideae</taxon>
        <taxon>Panicodae</taxon>
        <taxon>Paniceae</taxon>
        <taxon>Dichantheliinae</taxon>
        <taxon>Dichanthelium</taxon>
    </lineage>
</organism>
<dbReference type="STRING" id="888268.A0A1E5UMH3"/>
<dbReference type="AlphaFoldDB" id="A0A1E5UMH3"/>
<dbReference type="SUPFAM" id="SSF56784">
    <property type="entry name" value="HAD-like"/>
    <property type="match status" value="2"/>
</dbReference>
<dbReference type="PANTHER" id="PTHR46193:SF9">
    <property type="entry name" value="HALOACID DEHALOGENASE-LIKE HYDROLASE DOMAIN-CONTAINING PROTEIN SGPP"/>
    <property type="match status" value="1"/>
</dbReference>
<evidence type="ECO:0000313" key="4">
    <source>
        <dbReference type="EMBL" id="OEL13985.1"/>
    </source>
</evidence>
<reference evidence="4 5" key="1">
    <citation type="submission" date="2016-09" db="EMBL/GenBank/DDBJ databases">
        <title>The draft genome of Dichanthelium oligosanthes: A C3 panicoid grass species.</title>
        <authorList>
            <person name="Studer A.J."/>
            <person name="Schnable J.C."/>
            <person name="Brutnell T.P."/>
        </authorList>
    </citation>
    <scope>NUCLEOTIDE SEQUENCE [LARGE SCALE GENOMIC DNA]</scope>
    <source>
        <strain evidence="5">cv. Kellogg 1175</strain>
        <tissue evidence="4">Leaf</tissue>
    </source>
</reference>
<sequence length="531" mass="58141">MLCSSLAATVPVQAVLFDIDGTLCDSDPLHHVAFQEMLLEIGYNNGVPIDDEFFIKNIAGRSDVEAAQNLFPDWELEKGLKFLEDKEAKYRSLAKERLEPVKGLEKVVQWVKDHGYKRAAVTNAPRINAELMISLLGLSDFFQAVIVGDECEQPKPAPYPYLKAIKELQVSAEHTFIFEDSPSGIRAGVAAGIPVVGVATRNPENSLLEAGASLLIKDYEDPKLWAALEEIDREEAKLKKAIMLQPRETAKGSTGQVSPNFQNTLSSFFSPSLQPNNPIDMCMGCSLIGRVAPLEAVLFDVDGTMAISDPFHHRATSEMLLKVGYNDGVPITPEFGMTHMAGRSNEQIGQFLFPDWDQGRLDAFFAEKEALFAKYAREGLKEIAGLTAFCRWADERGLKRAAVTNAPRANADLMISILGLSDFFQLIVTAEECERHKPFPDPYLRALDLLGASPDHTIVFEDSTAGVQSGVAAGMPVIAIADESREGKLSAVGATLVIRDYRDPKLWTELDKLDTAKPQAAEANGVTHSSS</sequence>
<evidence type="ECO:0000256" key="2">
    <source>
        <dbReference type="ARBA" id="ARBA00022723"/>
    </source>
</evidence>
<evidence type="ECO:0000313" key="5">
    <source>
        <dbReference type="Proteomes" id="UP000095767"/>
    </source>
</evidence>
<dbReference type="Pfam" id="PF13419">
    <property type="entry name" value="HAD_2"/>
    <property type="match status" value="2"/>
</dbReference>
<dbReference type="Proteomes" id="UP000095767">
    <property type="component" value="Unassembled WGS sequence"/>
</dbReference>
<dbReference type="SFLD" id="SFLDS00003">
    <property type="entry name" value="Haloacid_Dehalogenase"/>
    <property type="match status" value="2"/>
</dbReference>